<dbReference type="InterPro" id="IPR052027">
    <property type="entry name" value="PspC"/>
</dbReference>
<evidence type="ECO:0000256" key="3">
    <source>
        <dbReference type="ARBA" id="ARBA00022692"/>
    </source>
</evidence>
<evidence type="ECO:0000313" key="10">
    <source>
        <dbReference type="EMBL" id="TCD03568.1"/>
    </source>
</evidence>
<dbReference type="Proteomes" id="UP000293347">
    <property type="component" value="Unassembled WGS sequence"/>
</dbReference>
<dbReference type="InterPro" id="IPR054321">
    <property type="entry name" value="PspC-rel_TM"/>
</dbReference>
<name>A0A4R0NTU3_9SPHI</name>
<feature type="transmembrane region" description="Helical" evidence="6">
    <location>
        <begin position="134"/>
        <end position="160"/>
    </location>
</feature>
<dbReference type="RefSeq" id="WP_131594318.1">
    <property type="nucleotide sequence ID" value="NZ_SJSL01000001.1"/>
</dbReference>
<accession>A0A4R0NTU3</accession>
<dbReference type="GO" id="GO:0005886">
    <property type="term" value="C:plasma membrane"/>
    <property type="evidence" value="ECO:0007669"/>
    <property type="project" value="UniProtKB-SubCell"/>
</dbReference>
<dbReference type="Pfam" id="PF04024">
    <property type="entry name" value="PspC"/>
    <property type="match status" value="1"/>
</dbReference>
<keyword evidence="5 6" id="KW-0472">Membrane</keyword>
<keyword evidence="3 6" id="KW-0812">Transmembrane</keyword>
<protein>
    <submittedName>
        <fullName evidence="10">PspC domain-containing protein</fullName>
    </submittedName>
</protein>
<dbReference type="Pfam" id="PF22571">
    <property type="entry name" value="LiaI-LiaF-TM_PspC"/>
    <property type="match status" value="1"/>
</dbReference>
<dbReference type="PANTHER" id="PTHR33885">
    <property type="entry name" value="PHAGE SHOCK PROTEIN C"/>
    <property type="match status" value="1"/>
</dbReference>
<proteinExistence type="predicted"/>
<evidence type="ECO:0000256" key="1">
    <source>
        <dbReference type="ARBA" id="ARBA00004162"/>
    </source>
</evidence>
<keyword evidence="2" id="KW-1003">Cell membrane</keyword>
<dbReference type="Pfam" id="PF22744">
    <property type="entry name" value="Toast-rack_PspC-Cterm"/>
    <property type="match status" value="1"/>
</dbReference>
<dbReference type="EMBL" id="SJSL01000001">
    <property type="protein sequence ID" value="TCD03568.1"/>
    <property type="molecule type" value="Genomic_DNA"/>
</dbReference>
<comment type="caution">
    <text evidence="10">The sequence shown here is derived from an EMBL/GenBank/DDBJ whole genome shotgun (WGS) entry which is preliminary data.</text>
</comment>
<evidence type="ECO:0000256" key="4">
    <source>
        <dbReference type="ARBA" id="ARBA00022989"/>
    </source>
</evidence>
<keyword evidence="4 6" id="KW-1133">Transmembrane helix</keyword>
<feature type="transmembrane region" description="Helical" evidence="6">
    <location>
        <begin position="263"/>
        <end position="287"/>
    </location>
</feature>
<feature type="domain" description="Phage shock protein PspC N-terminal" evidence="7">
    <location>
        <begin position="106"/>
        <end position="163"/>
    </location>
</feature>
<dbReference type="InterPro" id="IPR007168">
    <property type="entry name" value="Phageshock_PspC_N"/>
</dbReference>
<sequence length="513" mass="58451">MKKTLHINIGNSITLIEEDAYEMLTVYLNEVKFHFAKSVDNFEIVTDIENRIAELFGEMLAVQQKKVISIEDVQEVIRQMGSVQDFELSDDEPAEMYSEGPQPTVKKLYRDTDHAMIAGVCVGLSHFLDIDARWVRLIAFATIFLGGSGILAYIVLWIMIPKAATKSEKLFMRGEEANLRGFANSYLQPFVKESRGFIAEAFHVLGTFIQGTGKVIFKIVSGFIIAMSAFGLVFLMVALVALLGVSDSDVVNQFPFSIVNDEYFTALTIGAFLAGAIPLLALLLFSVRVAFTDRGVNKTLSFVLLIIWLAGMGITIFHVAKISSEFKENAEFAQTAMIRPYQNFTLEIDKTRFFTKEDSVKYHIDTNNYKGKKILYSQYGGFDEQDNVRLSIEKSNDQTVSVYQNYSSQGSTFEDALKNAQNIHYRFVQQDSLLTFSPVLRLIHQAKWRHQEVRLTLKVPVGTTFYINRDINRYLNNYNIWDCHHDDRSDYVEMIMTADGLKCKHEREENKEQ</sequence>
<feature type="domain" description="PspC-related ToastRack" evidence="9">
    <location>
        <begin position="383"/>
        <end position="505"/>
    </location>
</feature>
<evidence type="ECO:0000259" key="7">
    <source>
        <dbReference type="Pfam" id="PF04024"/>
    </source>
</evidence>
<evidence type="ECO:0000256" key="2">
    <source>
        <dbReference type="ARBA" id="ARBA00022475"/>
    </source>
</evidence>
<gene>
    <name evidence="10" type="ORF">EZ437_06325</name>
</gene>
<dbReference type="PANTHER" id="PTHR33885:SF3">
    <property type="entry name" value="PHAGE SHOCK PROTEIN C"/>
    <property type="match status" value="1"/>
</dbReference>
<evidence type="ECO:0000313" key="11">
    <source>
        <dbReference type="Proteomes" id="UP000293347"/>
    </source>
</evidence>
<evidence type="ECO:0000259" key="8">
    <source>
        <dbReference type="Pfam" id="PF22571"/>
    </source>
</evidence>
<feature type="transmembrane region" description="Helical" evidence="6">
    <location>
        <begin position="299"/>
        <end position="320"/>
    </location>
</feature>
<evidence type="ECO:0000256" key="5">
    <source>
        <dbReference type="ARBA" id="ARBA00023136"/>
    </source>
</evidence>
<dbReference type="InterPro" id="IPR054319">
    <property type="entry name" value="PspC-rel_ToastRack"/>
</dbReference>
<keyword evidence="11" id="KW-1185">Reference proteome</keyword>
<evidence type="ECO:0000259" key="9">
    <source>
        <dbReference type="Pfam" id="PF22744"/>
    </source>
</evidence>
<evidence type="ECO:0000256" key="6">
    <source>
        <dbReference type="SAM" id="Phobius"/>
    </source>
</evidence>
<dbReference type="OrthoDB" id="5772680at2"/>
<reference evidence="10 11" key="1">
    <citation type="submission" date="2019-02" db="EMBL/GenBank/DDBJ databases">
        <title>Pedobacter sp. RP-1-14 sp. nov., isolated from Arctic soil.</title>
        <authorList>
            <person name="Dahal R.H."/>
        </authorList>
    </citation>
    <scope>NUCLEOTIDE SEQUENCE [LARGE SCALE GENOMIC DNA]</scope>
    <source>
        <strain evidence="10 11">RP-1-14</strain>
    </source>
</reference>
<feature type="transmembrane region" description="Helical" evidence="6">
    <location>
        <begin position="219"/>
        <end position="243"/>
    </location>
</feature>
<feature type="domain" description="PspC-related transmembrane region" evidence="8">
    <location>
        <begin position="188"/>
        <end position="326"/>
    </location>
</feature>
<dbReference type="AlphaFoldDB" id="A0A4R0NTU3"/>
<comment type="subcellular location">
    <subcellularLocation>
        <location evidence="1">Cell membrane</location>
        <topology evidence="1">Single-pass membrane protein</topology>
    </subcellularLocation>
</comment>
<organism evidence="10 11">
    <name type="scientific">Pedobacter psychroterrae</name>
    <dbReference type="NCBI Taxonomy" id="2530453"/>
    <lineage>
        <taxon>Bacteria</taxon>
        <taxon>Pseudomonadati</taxon>
        <taxon>Bacteroidota</taxon>
        <taxon>Sphingobacteriia</taxon>
        <taxon>Sphingobacteriales</taxon>
        <taxon>Sphingobacteriaceae</taxon>
        <taxon>Pedobacter</taxon>
    </lineage>
</organism>